<feature type="domain" description="T-SNARE coiled-coil homology" evidence="3">
    <location>
        <begin position="244"/>
        <end position="306"/>
    </location>
</feature>
<accession>A0A8H7BZL4</accession>
<comment type="caution">
    <text evidence="4">The sequence shown here is derived from an EMBL/GenBank/DDBJ whole genome shotgun (WGS) entry which is preliminary data.</text>
</comment>
<dbReference type="GO" id="GO:0006887">
    <property type="term" value="P:exocytosis"/>
    <property type="evidence" value="ECO:0007669"/>
    <property type="project" value="TreeGrafter"/>
</dbReference>
<evidence type="ECO:0000259" key="3">
    <source>
        <dbReference type="PROSITE" id="PS50192"/>
    </source>
</evidence>
<feature type="compositionally biased region" description="Basic and acidic residues" evidence="2">
    <location>
        <begin position="36"/>
        <end position="55"/>
    </location>
</feature>
<evidence type="ECO:0000256" key="1">
    <source>
        <dbReference type="ARBA" id="ARBA00009480"/>
    </source>
</evidence>
<sequence length="307" mass="35665">MFWQKKTKDTKAVTVEQPYRDDKNPFSSAVENEFAPERPIEDRARQELFRTRPKFDQQGQEDAYASSRFAKSEEEQEVDRLKEQIHNVRMDTLESTRNTLQRLREAEGAAEKTLCMLGEQAEQVAHVHRQMHLAKEQSDRAAVQANELKQLNRSIFIPKNPFRSKKKKSEKELEMLRQELADQTAERDKIRQFEYQSRTRLEVAQRHAENASVQAKYGDPSRTAAAAKEEEKHRYQFEPTIDDEAAEDEIAQNVDAFSDILSNLHHHAKVMGTEIESQTNQLTKLTKKVNPITEKLTTTTHTLDNTR</sequence>
<dbReference type="PANTHER" id="PTHR19305">
    <property type="entry name" value="SYNAPTOSOMAL ASSOCIATED PROTEIN"/>
    <property type="match status" value="1"/>
</dbReference>
<comment type="similarity">
    <text evidence="1">Belongs to the SNAP-25 family.</text>
</comment>
<reference evidence="4" key="1">
    <citation type="submission" date="2020-01" db="EMBL/GenBank/DDBJ databases">
        <title>Genome Sequencing of Three Apophysomyces-Like Fungal Strains Confirms a Novel Fungal Genus in the Mucoromycota with divergent Burkholderia-like Endosymbiotic Bacteria.</title>
        <authorList>
            <person name="Stajich J.E."/>
            <person name="Macias A.M."/>
            <person name="Carter-House D."/>
            <person name="Lovett B."/>
            <person name="Kasson L.R."/>
            <person name="Berry K."/>
            <person name="Grigoriev I."/>
            <person name="Chang Y."/>
            <person name="Spatafora J."/>
            <person name="Kasson M.T."/>
        </authorList>
    </citation>
    <scope>NUCLEOTIDE SEQUENCE</scope>
    <source>
        <strain evidence="4">NRRL A-21654</strain>
    </source>
</reference>
<dbReference type="PANTHER" id="PTHR19305:SF9">
    <property type="entry name" value="SYNAPTOSOMAL-ASSOCIATED PROTEIN 29"/>
    <property type="match status" value="1"/>
</dbReference>
<protein>
    <submittedName>
        <fullName evidence="4">Protein transport protein S9 plasma membrane t-SNARE</fullName>
    </submittedName>
</protein>
<proteinExistence type="inferred from homology"/>
<dbReference type="SUPFAM" id="SSF58038">
    <property type="entry name" value="SNARE fusion complex"/>
    <property type="match status" value="2"/>
</dbReference>
<dbReference type="GO" id="GO:0019905">
    <property type="term" value="F:syntaxin binding"/>
    <property type="evidence" value="ECO:0007669"/>
    <property type="project" value="TreeGrafter"/>
</dbReference>
<dbReference type="Proteomes" id="UP000605846">
    <property type="component" value="Unassembled WGS sequence"/>
</dbReference>
<evidence type="ECO:0000256" key="2">
    <source>
        <dbReference type="SAM" id="MobiDB-lite"/>
    </source>
</evidence>
<dbReference type="GO" id="GO:0031201">
    <property type="term" value="C:SNARE complex"/>
    <property type="evidence" value="ECO:0007669"/>
    <property type="project" value="TreeGrafter"/>
</dbReference>
<dbReference type="InterPro" id="IPR000727">
    <property type="entry name" value="T_SNARE_dom"/>
</dbReference>
<dbReference type="PROSITE" id="PS50192">
    <property type="entry name" value="T_SNARE"/>
    <property type="match status" value="1"/>
</dbReference>
<dbReference type="OrthoDB" id="18679at2759"/>
<name>A0A8H7BZL4_9FUNG</name>
<dbReference type="Gene3D" id="1.20.5.110">
    <property type="match status" value="2"/>
</dbReference>
<dbReference type="AlphaFoldDB" id="A0A8H7BZL4"/>
<dbReference type="GO" id="GO:0005886">
    <property type="term" value="C:plasma membrane"/>
    <property type="evidence" value="ECO:0007669"/>
    <property type="project" value="TreeGrafter"/>
</dbReference>
<dbReference type="GO" id="GO:0005484">
    <property type="term" value="F:SNAP receptor activity"/>
    <property type="evidence" value="ECO:0007669"/>
    <property type="project" value="TreeGrafter"/>
</dbReference>
<evidence type="ECO:0000313" key="4">
    <source>
        <dbReference type="EMBL" id="KAF7732794.1"/>
    </source>
</evidence>
<gene>
    <name evidence="4" type="primary">SEC9_1</name>
    <name evidence="4" type="ORF">EC973_000068</name>
</gene>
<dbReference type="GO" id="GO:0006906">
    <property type="term" value="P:vesicle fusion"/>
    <property type="evidence" value="ECO:0007669"/>
    <property type="project" value="TreeGrafter"/>
</dbReference>
<feature type="region of interest" description="Disordered" evidence="2">
    <location>
        <begin position="36"/>
        <end position="78"/>
    </location>
</feature>
<organism evidence="4 5">
    <name type="scientific">Apophysomyces ossiformis</name>
    <dbReference type="NCBI Taxonomy" id="679940"/>
    <lineage>
        <taxon>Eukaryota</taxon>
        <taxon>Fungi</taxon>
        <taxon>Fungi incertae sedis</taxon>
        <taxon>Mucoromycota</taxon>
        <taxon>Mucoromycotina</taxon>
        <taxon>Mucoromycetes</taxon>
        <taxon>Mucorales</taxon>
        <taxon>Mucorineae</taxon>
        <taxon>Mucoraceae</taxon>
        <taxon>Apophysomyces</taxon>
    </lineage>
</organism>
<evidence type="ECO:0000313" key="5">
    <source>
        <dbReference type="Proteomes" id="UP000605846"/>
    </source>
</evidence>
<keyword evidence="5" id="KW-1185">Reference proteome</keyword>
<dbReference type="EMBL" id="JABAYA010000001">
    <property type="protein sequence ID" value="KAF7732794.1"/>
    <property type="molecule type" value="Genomic_DNA"/>
</dbReference>
<feature type="region of interest" description="Disordered" evidence="2">
    <location>
        <begin position="206"/>
        <end position="233"/>
    </location>
</feature>